<evidence type="ECO:0000256" key="1">
    <source>
        <dbReference type="SAM" id="SignalP"/>
    </source>
</evidence>
<feature type="domain" description="ThuA-like" evidence="2">
    <location>
        <begin position="250"/>
        <end position="492"/>
    </location>
</feature>
<evidence type="ECO:0000259" key="2">
    <source>
        <dbReference type="Pfam" id="PF06283"/>
    </source>
</evidence>
<dbReference type="SUPFAM" id="SSF52317">
    <property type="entry name" value="Class I glutamine amidotransferase-like"/>
    <property type="match status" value="1"/>
</dbReference>
<keyword evidence="5" id="KW-1185">Reference proteome</keyword>
<reference evidence="4" key="1">
    <citation type="submission" date="2021-11" db="EMBL/GenBank/DDBJ databases">
        <title>Genome sequence.</title>
        <authorList>
            <person name="Sun Q."/>
        </authorList>
    </citation>
    <scope>NUCLEOTIDE SEQUENCE</scope>
    <source>
        <strain evidence="4">JC732</strain>
    </source>
</reference>
<gene>
    <name evidence="4" type="ORF">LOC68_18480</name>
</gene>
<keyword evidence="1" id="KW-0732">Signal</keyword>
<dbReference type="InterPro" id="IPR010496">
    <property type="entry name" value="AL/BT2_dom"/>
</dbReference>
<feature type="domain" description="3-keto-alpha-glucoside-1,2-lyase/3-keto-2-hydroxy-glucal hydratase" evidence="3">
    <location>
        <begin position="31"/>
        <end position="222"/>
    </location>
</feature>
<evidence type="ECO:0000259" key="3">
    <source>
        <dbReference type="Pfam" id="PF06439"/>
    </source>
</evidence>
<dbReference type="GO" id="GO:0016787">
    <property type="term" value="F:hydrolase activity"/>
    <property type="evidence" value="ECO:0007669"/>
    <property type="project" value="InterPro"/>
</dbReference>
<dbReference type="Proteomes" id="UP001139103">
    <property type="component" value="Unassembled WGS sequence"/>
</dbReference>
<dbReference type="Gene3D" id="2.60.120.560">
    <property type="entry name" value="Exo-inulinase, domain 1"/>
    <property type="match status" value="1"/>
</dbReference>
<dbReference type="Pfam" id="PF06283">
    <property type="entry name" value="ThuA"/>
    <property type="match status" value="1"/>
</dbReference>
<dbReference type="InterPro" id="IPR029062">
    <property type="entry name" value="Class_I_gatase-like"/>
</dbReference>
<evidence type="ECO:0000313" key="5">
    <source>
        <dbReference type="Proteomes" id="UP001139103"/>
    </source>
</evidence>
<feature type="signal peptide" evidence="1">
    <location>
        <begin position="1"/>
        <end position="19"/>
    </location>
</feature>
<dbReference type="InterPro" id="IPR029010">
    <property type="entry name" value="ThuA-like"/>
</dbReference>
<protein>
    <submittedName>
        <fullName evidence="4">DUF1080 domain-containing protein</fullName>
    </submittedName>
</protein>
<accession>A0A9X1SGN7</accession>
<dbReference type="Pfam" id="PF06439">
    <property type="entry name" value="3keto-disac_hyd"/>
    <property type="match status" value="1"/>
</dbReference>
<dbReference type="PANTHER" id="PTHR40469">
    <property type="entry name" value="SECRETED GLYCOSYL HYDROLASE"/>
    <property type="match status" value="1"/>
</dbReference>
<organism evidence="4 5">
    <name type="scientific">Blastopirellula sediminis</name>
    <dbReference type="NCBI Taxonomy" id="2894196"/>
    <lineage>
        <taxon>Bacteria</taxon>
        <taxon>Pseudomonadati</taxon>
        <taxon>Planctomycetota</taxon>
        <taxon>Planctomycetia</taxon>
        <taxon>Pirellulales</taxon>
        <taxon>Pirellulaceae</taxon>
        <taxon>Blastopirellula</taxon>
    </lineage>
</organism>
<dbReference type="PANTHER" id="PTHR40469:SF2">
    <property type="entry name" value="GALACTOSE-BINDING DOMAIN-LIKE SUPERFAMILY PROTEIN"/>
    <property type="match status" value="1"/>
</dbReference>
<name>A0A9X1SGN7_9BACT</name>
<dbReference type="AlphaFoldDB" id="A0A9X1SGN7"/>
<dbReference type="RefSeq" id="WP_230221482.1">
    <property type="nucleotide sequence ID" value="NZ_JAJKFT010000010.1"/>
</dbReference>
<sequence>MKRSFALLLLLITAPTVWADDPSTEVKPPQGFQALFNGKDLTGWKGLVASPPKRAAMSPEELAAEQEKADASMREHWSIEDGVLIYDGKGQSLCTAKDYADFEMYVDWKILKDGDSGIYVRGAPQIQIWDPEHWKVGSGGLYNNKNNQSAPTIIADNPIGEWNTFYIKMIGDRVTVKLNGKLVTDNVILENYWERDKPIYPTGQIELQHHGNRLEFKNIFIRELVSPDQLKKVEEAAPAKATATPKKDQNVLVFLRHAGFRHSSIPVGGRAVQIIGEKSGAFKSTITEDLTDLWPSNLEKYDAVVMVNTTGEWIKPRPEDLEQIAAKYGEKLTSEEAEAKLKKSLLDFVAGGKGLVGFHAASDANYQWKEFGEMVGGYFNAHPWHEKVGIKVDSPQHPLMAAFSGKDFSIVDEIYQFRDPYSRKALHVLLSLDAEKTNMNKDSIRRDDGDFAVSWVRSWGEGRVFYSSLGHREEIYWNPQMLAFYLDGIQFALGDLDADTTPSAP</sequence>
<dbReference type="Gene3D" id="3.40.50.880">
    <property type="match status" value="1"/>
</dbReference>
<evidence type="ECO:0000313" key="4">
    <source>
        <dbReference type="EMBL" id="MCC9630385.1"/>
    </source>
</evidence>
<feature type="chain" id="PRO_5040956488" evidence="1">
    <location>
        <begin position="20"/>
        <end position="505"/>
    </location>
</feature>
<dbReference type="EMBL" id="JAJKFT010000010">
    <property type="protein sequence ID" value="MCC9630385.1"/>
    <property type="molecule type" value="Genomic_DNA"/>
</dbReference>
<comment type="caution">
    <text evidence="4">The sequence shown here is derived from an EMBL/GenBank/DDBJ whole genome shotgun (WGS) entry which is preliminary data.</text>
</comment>
<proteinExistence type="predicted"/>